<organism evidence="1 2">
    <name type="scientific">Neocucurbitaria cava</name>
    <dbReference type="NCBI Taxonomy" id="798079"/>
    <lineage>
        <taxon>Eukaryota</taxon>
        <taxon>Fungi</taxon>
        <taxon>Dikarya</taxon>
        <taxon>Ascomycota</taxon>
        <taxon>Pezizomycotina</taxon>
        <taxon>Dothideomycetes</taxon>
        <taxon>Pleosporomycetidae</taxon>
        <taxon>Pleosporales</taxon>
        <taxon>Pleosporineae</taxon>
        <taxon>Cucurbitariaceae</taxon>
        <taxon>Neocucurbitaria</taxon>
    </lineage>
</organism>
<comment type="caution">
    <text evidence="1">The sequence shown here is derived from an EMBL/GenBank/DDBJ whole genome shotgun (WGS) entry which is preliminary data.</text>
</comment>
<sequence length="267" mass="30746">MSSAASLETAEILRRLQEEMALQGSRDPKQYHRIGASLAHPYLRPDTKWGFVIVRAVYGPSSDAPWAQLLELFRANVSETLRLEDQLELLPRHEITIIEDEATLAGADSYAARRAFRAWVAADLPKRLRDDCLEELGGLTQVRDKLLSNNAHHAPNTTHPASIVPPRWQYCIFVDQDCLRSVEKGPEDPELKDPALKILTTDWELEEVEVPTEEFTRDWDGGETDDDAEEVGWMYMDMTDYVAVYDRLTSRFAWQEYYERPYKKDLD</sequence>
<evidence type="ECO:0000313" key="1">
    <source>
        <dbReference type="EMBL" id="KAJ4369553.1"/>
    </source>
</evidence>
<dbReference type="AlphaFoldDB" id="A0A9W8Y6I6"/>
<protein>
    <submittedName>
        <fullName evidence="1">Uncharacterized protein</fullName>
    </submittedName>
</protein>
<reference evidence="1" key="1">
    <citation type="submission" date="2022-10" db="EMBL/GenBank/DDBJ databases">
        <title>Tapping the CABI collections for fungal endophytes: first genome assemblies for Collariella, Neodidymelliopsis, Ascochyta clinopodiicola, Didymella pomorum, Didymosphaeria variabile, Neocosmospora piperis and Neocucurbitaria cava.</title>
        <authorList>
            <person name="Hill R."/>
        </authorList>
    </citation>
    <scope>NUCLEOTIDE SEQUENCE</scope>
    <source>
        <strain evidence="1">IMI 356814</strain>
    </source>
</reference>
<keyword evidence="2" id="KW-1185">Reference proteome</keyword>
<dbReference type="OrthoDB" id="4424523at2759"/>
<evidence type="ECO:0000313" key="2">
    <source>
        <dbReference type="Proteomes" id="UP001140560"/>
    </source>
</evidence>
<dbReference type="Proteomes" id="UP001140560">
    <property type="component" value="Unassembled WGS sequence"/>
</dbReference>
<gene>
    <name evidence="1" type="ORF">N0V83_005315</name>
</gene>
<dbReference type="EMBL" id="JAPEUY010000009">
    <property type="protein sequence ID" value="KAJ4369553.1"/>
    <property type="molecule type" value="Genomic_DNA"/>
</dbReference>
<accession>A0A9W8Y6I6</accession>
<proteinExistence type="predicted"/>
<name>A0A9W8Y6I6_9PLEO</name>